<dbReference type="AlphaFoldDB" id="A0A1X7VTZ6"/>
<name>A0A1X7VTZ6_AMPQE</name>
<dbReference type="Gene3D" id="1.20.58.90">
    <property type="match status" value="1"/>
</dbReference>
<dbReference type="EnsemblMetazoa" id="Aqu2.1.43325_001">
    <property type="protein sequence ID" value="Aqu2.1.43325_001"/>
    <property type="gene ID" value="Aqu2.1.43325"/>
</dbReference>
<dbReference type="InterPro" id="IPR008936">
    <property type="entry name" value="Rho_GTPase_activation_prot"/>
</dbReference>
<dbReference type="EnsemblMetazoa" id="XM_019996945.1">
    <property type="protein sequence ID" value="XP_019852504.1"/>
    <property type="gene ID" value="LOC100631685"/>
</dbReference>
<keyword evidence="5" id="KW-1185">Reference proteome</keyword>
<evidence type="ECO:0000256" key="2">
    <source>
        <dbReference type="SAM" id="MobiDB-lite"/>
    </source>
</evidence>
<feature type="compositionally biased region" description="Basic and acidic residues" evidence="2">
    <location>
        <begin position="18"/>
        <end position="27"/>
    </location>
</feature>
<evidence type="ECO:0000313" key="5">
    <source>
        <dbReference type="Proteomes" id="UP000007879"/>
    </source>
</evidence>
<dbReference type="OMA" id="VERTMIY"/>
<dbReference type="eggNOG" id="KOG4370">
    <property type="taxonomic scope" value="Eukaryota"/>
</dbReference>
<dbReference type="SUPFAM" id="SSF48350">
    <property type="entry name" value="GTPase activation domain, GAP"/>
    <property type="match status" value="1"/>
</dbReference>
<dbReference type="Gene3D" id="1.10.555.10">
    <property type="entry name" value="Rho GTPase activation protein"/>
    <property type="match status" value="1"/>
</dbReference>
<dbReference type="InterPro" id="IPR000198">
    <property type="entry name" value="RhoGAP_dom"/>
</dbReference>
<dbReference type="InParanoid" id="A0A1X7VTZ6"/>
<dbReference type="GO" id="GO:0007264">
    <property type="term" value="P:small GTPase-mediated signal transduction"/>
    <property type="evidence" value="ECO:0007669"/>
    <property type="project" value="InterPro"/>
</dbReference>
<feature type="compositionally biased region" description="Acidic residues" evidence="2">
    <location>
        <begin position="1"/>
        <end position="17"/>
    </location>
</feature>
<dbReference type="InterPro" id="IPR039767">
    <property type="entry name" value="RALBP1"/>
</dbReference>
<dbReference type="Pfam" id="PF00620">
    <property type="entry name" value="RhoGAP"/>
    <property type="match status" value="1"/>
</dbReference>
<dbReference type="SMART" id="SM00324">
    <property type="entry name" value="RhoGAP"/>
    <property type="match status" value="1"/>
</dbReference>
<evidence type="ECO:0000256" key="1">
    <source>
        <dbReference type="SAM" id="Coils"/>
    </source>
</evidence>
<dbReference type="STRING" id="400682.A0A1X7VTZ6"/>
<proteinExistence type="predicted"/>
<dbReference type="FunCoup" id="A0A1X7VTZ6">
    <property type="interactions" value="22"/>
</dbReference>
<reference evidence="4" key="2">
    <citation type="submission" date="2017-05" db="UniProtKB">
        <authorList>
            <consortium name="EnsemblMetazoa"/>
        </authorList>
    </citation>
    <scope>IDENTIFICATION</scope>
</reference>
<feature type="compositionally biased region" description="Polar residues" evidence="2">
    <location>
        <begin position="51"/>
        <end position="68"/>
    </location>
</feature>
<reference evidence="5" key="1">
    <citation type="journal article" date="2010" name="Nature">
        <title>The Amphimedon queenslandica genome and the evolution of animal complexity.</title>
        <authorList>
            <person name="Srivastava M."/>
            <person name="Simakov O."/>
            <person name="Chapman J."/>
            <person name="Fahey B."/>
            <person name="Gauthier M.E."/>
            <person name="Mitros T."/>
            <person name="Richards G.S."/>
            <person name="Conaco C."/>
            <person name="Dacre M."/>
            <person name="Hellsten U."/>
            <person name="Larroux C."/>
            <person name="Putnam N.H."/>
            <person name="Stanke M."/>
            <person name="Adamska M."/>
            <person name="Darling A."/>
            <person name="Degnan S.M."/>
            <person name="Oakley T.H."/>
            <person name="Plachetzki D.C."/>
            <person name="Zhai Y."/>
            <person name="Adamski M."/>
            <person name="Calcino A."/>
            <person name="Cummins S.F."/>
            <person name="Goodstein D.M."/>
            <person name="Harris C."/>
            <person name="Jackson D.J."/>
            <person name="Leys S.P."/>
            <person name="Shu S."/>
            <person name="Woodcroft B.J."/>
            <person name="Vervoort M."/>
            <person name="Kosik K.S."/>
            <person name="Manning G."/>
            <person name="Degnan B.M."/>
            <person name="Rokhsar D.S."/>
        </authorList>
    </citation>
    <scope>NUCLEOTIDE SEQUENCE [LARGE SCALE GENOMIC DNA]</scope>
</reference>
<keyword evidence="1" id="KW-0175">Coiled coil</keyword>
<dbReference type="PANTHER" id="PTHR12783:SF5">
    <property type="entry name" value="RALA-BINDING PROTEIN 1"/>
    <property type="match status" value="1"/>
</dbReference>
<protein>
    <recommendedName>
        <fullName evidence="3">Rho-GAP domain-containing protein</fullName>
    </recommendedName>
</protein>
<feature type="domain" description="Rho-GAP" evidence="3">
    <location>
        <begin position="97"/>
        <end position="286"/>
    </location>
</feature>
<sequence length="481" mass="55714">MADYEYEDSFESSSESESESKEWDRQEGPISQSSKTEFVRSDLEQSLGEPLSQSLKQANSGSPKSSPMSRRKFRPHFKKPTGLGNIIKKRKKKVFGVSLQTAVYRSELGNDGIELPTIFRQCIDYLEENALEHEGVYRLAGVKSQIDGVKTLYDKESEVDLSNYDCNTVASLLKLYLRELPEPLVPLKLLPRLEAASRLDAPEMQLEMLLLVMEELPPVNKLLLSWLFVHMNHIADKANINKMGISNLVIVFSPTLQIPISLMHLLYNNRNSLFPNVEILKYERSSKSSKSFGLPDPNELETEEEITAELARLSDILEKLHTKVHSSDGKYDERDDYCWELQRVVTELKRKKKVQEQFSASKLGDEQEFMKALILMAATLEAENDEIKDVNFALKECIRKEMKQIEEYEHEIKLYEARPRVETEEFLGDESEFSQSMSKLLWKKRELQCEYNELLTNIKHEEEKVKELKIQIRVYPLNNQF</sequence>
<organism evidence="4">
    <name type="scientific">Amphimedon queenslandica</name>
    <name type="common">Sponge</name>
    <dbReference type="NCBI Taxonomy" id="400682"/>
    <lineage>
        <taxon>Eukaryota</taxon>
        <taxon>Metazoa</taxon>
        <taxon>Porifera</taxon>
        <taxon>Demospongiae</taxon>
        <taxon>Heteroscleromorpha</taxon>
        <taxon>Haplosclerida</taxon>
        <taxon>Niphatidae</taxon>
        <taxon>Amphimedon</taxon>
    </lineage>
</organism>
<gene>
    <name evidence="4" type="primary">100631685</name>
</gene>
<feature type="compositionally biased region" description="Basic residues" evidence="2">
    <location>
        <begin position="69"/>
        <end position="79"/>
    </location>
</feature>
<accession>A0A1X7VTZ6</accession>
<feature type="region of interest" description="Disordered" evidence="2">
    <location>
        <begin position="1"/>
        <end position="82"/>
    </location>
</feature>
<dbReference type="OrthoDB" id="10033734at2759"/>
<evidence type="ECO:0000259" key="3">
    <source>
        <dbReference type="PROSITE" id="PS50238"/>
    </source>
</evidence>
<dbReference type="GO" id="GO:0031267">
    <property type="term" value="F:small GTPase binding"/>
    <property type="evidence" value="ECO:0007669"/>
    <property type="project" value="InterPro"/>
</dbReference>
<feature type="coiled-coil region" evidence="1">
    <location>
        <begin position="444"/>
        <end position="471"/>
    </location>
</feature>
<dbReference type="GO" id="GO:0005096">
    <property type="term" value="F:GTPase activator activity"/>
    <property type="evidence" value="ECO:0007669"/>
    <property type="project" value="InterPro"/>
</dbReference>
<dbReference type="PROSITE" id="PS50238">
    <property type="entry name" value="RHOGAP"/>
    <property type="match status" value="1"/>
</dbReference>
<dbReference type="KEGG" id="aqu:100631685"/>
<dbReference type="PANTHER" id="PTHR12783">
    <property type="entry name" value="RALA BINDING PROTEIN 1 RALBP1"/>
    <property type="match status" value="1"/>
</dbReference>
<evidence type="ECO:0000313" key="4">
    <source>
        <dbReference type="EnsemblMetazoa" id="Aqu2.1.43325_001"/>
    </source>
</evidence>
<dbReference type="Proteomes" id="UP000007879">
    <property type="component" value="Unassembled WGS sequence"/>
</dbReference>